<evidence type="ECO:0000256" key="1">
    <source>
        <dbReference type="ARBA" id="ARBA00022490"/>
    </source>
</evidence>
<dbReference type="InterPro" id="IPR018060">
    <property type="entry name" value="HTH_AraC"/>
</dbReference>
<dbReference type="Gene3D" id="1.10.10.60">
    <property type="entry name" value="Homeodomain-like"/>
    <property type="match status" value="2"/>
</dbReference>
<evidence type="ECO:0000259" key="5">
    <source>
        <dbReference type="PROSITE" id="PS01124"/>
    </source>
</evidence>
<proteinExistence type="predicted"/>
<dbReference type="SUPFAM" id="SSF46689">
    <property type="entry name" value="Homeodomain-like"/>
    <property type="match status" value="1"/>
</dbReference>
<dbReference type="InterPro" id="IPR003313">
    <property type="entry name" value="AraC-bd"/>
</dbReference>
<keyword evidence="1" id="KW-0963">Cytoplasm</keyword>
<sequence>MSSPRLPKRPDHPDLTAAGEEFFFPDVRTTVNLFAIHTRSVGRDWSYPPHEHPQYEINVVLTGEQIMVVDGRSYTQREGDLVLLRPGIVHSSHSSGEGFTYFCMHFDIDDKLFLSLLSRLEQVLFPAEGTVAGQMGPALSKLLDLSALEGMGAGGDSVAKRMRIQSAVFELFATLWEAVSSEAAHLPGRGYVQTELAHQIASRLQGRVNQPFGQVGSVEKQDGIEGISSELGISVSHCNRVFRSVFGVSPRVYLSGLVLHEAKLLLADPQWSVQQIADMLGYGDIAHFSRQFKRWSGQSPTSYRKSAMQESPSE</sequence>
<dbReference type="GO" id="GO:0003700">
    <property type="term" value="F:DNA-binding transcription factor activity"/>
    <property type="evidence" value="ECO:0007669"/>
    <property type="project" value="InterPro"/>
</dbReference>
<evidence type="ECO:0000313" key="7">
    <source>
        <dbReference type="Proteomes" id="UP000214666"/>
    </source>
</evidence>
<protein>
    <submittedName>
        <fullName evidence="6">AraC family transcriptional regulator</fullName>
    </submittedName>
</protein>
<dbReference type="GO" id="GO:0043565">
    <property type="term" value="F:sequence-specific DNA binding"/>
    <property type="evidence" value="ECO:0007669"/>
    <property type="project" value="InterPro"/>
</dbReference>
<dbReference type="InterPro" id="IPR020449">
    <property type="entry name" value="Tscrpt_reg_AraC-type_HTH"/>
</dbReference>
<keyword evidence="4" id="KW-0804">Transcription</keyword>
<keyword evidence="7" id="KW-1185">Reference proteome</keyword>
<dbReference type="PRINTS" id="PR00032">
    <property type="entry name" value="HTHARAC"/>
</dbReference>
<dbReference type="EMBL" id="CP020028">
    <property type="protein sequence ID" value="ASR45325.1"/>
    <property type="molecule type" value="Genomic_DNA"/>
</dbReference>
<dbReference type="RefSeq" id="WP_094153396.1">
    <property type="nucleotide sequence ID" value="NZ_CP020028.1"/>
</dbReference>
<keyword evidence="2" id="KW-0805">Transcription regulation</keyword>
<dbReference type="InterPro" id="IPR050204">
    <property type="entry name" value="AraC_XylS_family_regulators"/>
</dbReference>
<dbReference type="OrthoDB" id="1975977at2"/>
<dbReference type="PANTHER" id="PTHR46796">
    <property type="entry name" value="HTH-TYPE TRANSCRIPTIONAL ACTIVATOR RHAS-RELATED"/>
    <property type="match status" value="1"/>
</dbReference>
<dbReference type="Proteomes" id="UP000214666">
    <property type="component" value="Chromosome"/>
</dbReference>
<evidence type="ECO:0000256" key="2">
    <source>
        <dbReference type="ARBA" id="ARBA00023015"/>
    </source>
</evidence>
<name>A0A222WGP5_9BACL</name>
<dbReference type="PANTHER" id="PTHR46796:SF13">
    <property type="entry name" value="HTH-TYPE TRANSCRIPTIONAL ACTIVATOR RHAS"/>
    <property type="match status" value="1"/>
</dbReference>
<reference evidence="6 7" key="1">
    <citation type="submission" date="2017-03" db="EMBL/GenBank/DDBJ databases">
        <title>Complete genome sequence of Paenibacillus Kribbensis producing bioflocculants.</title>
        <authorList>
            <person name="Lee H.-G."/>
            <person name="Oh H.-M."/>
        </authorList>
    </citation>
    <scope>NUCLEOTIDE SEQUENCE [LARGE SCALE GENOMIC DNA]</scope>
    <source>
        <strain evidence="6 7">AM49</strain>
    </source>
</reference>
<evidence type="ECO:0000313" key="6">
    <source>
        <dbReference type="EMBL" id="ASR45325.1"/>
    </source>
</evidence>
<dbReference type="Pfam" id="PF12833">
    <property type="entry name" value="HTH_18"/>
    <property type="match status" value="1"/>
</dbReference>
<organism evidence="6 7">
    <name type="scientific">Paenibacillus kribbensis</name>
    <dbReference type="NCBI Taxonomy" id="172713"/>
    <lineage>
        <taxon>Bacteria</taxon>
        <taxon>Bacillati</taxon>
        <taxon>Bacillota</taxon>
        <taxon>Bacilli</taxon>
        <taxon>Bacillales</taxon>
        <taxon>Paenibacillaceae</taxon>
        <taxon>Paenibacillus</taxon>
    </lineage>
</organism>
<gene>
    <name evidence="6" type="ORF">B4V02_00675</name>
</gene>
<dbReference type="SUPFAM" id="SSF51215">
    <property type="entry name" value="Regulatory protein AraC"/>
    <property type="match status" value="1"/>
</dbReference>
<dbReference type="Pfam" id="PF02311">
    <property type="entry name" value="AraC_binding"/>
    <property type="match status" value="1"/>
</dbReference>
<accession>A0A222WGP5</accession>
<dbReference type="KEGG" id="pkb:B4V02_00675"/>
<dbReference type="PROSITE" id="PS01124">
    <property type="entry name" value="HTH_ARAC_FAMILY_2"/>
    <property type="match status" value="1"/>
</dbReference>
<dbReference type="InterPro" id="IPR037923">
    <property type="entry name" value="HTH-like"/>
</dbReference>
<keyword evidence="3" id="KW-0238">DNA-binding</keyword>
<evidence type="ECO:0000256" key="3">
    <source>
        <dbReference type="ARBA" id="ARBA00023125"/>
    </source>
</evidence>
<evidence type="ECO:0000256" key="4">
    <source>
        <dbReference type="ARBA" id="ARBA00023163"/>
    </source>
</evidence>
<dbReference type="InterPro" id="IPR009057">
    <property type="entry name" value="Homeodomain-like_sf"/>
</dbReference>
<dbReference type="InterPro" id="IPR014710">
    <property type="entry name" value="RmlC-like_jellyroll"/>
</dbReference>
<dbReference type="Gene3D" id="2.60.120.10">
    <property type="entry name" value="Jelly Rolls"/>
    <property type="match status" value="1"/>
</dbReference>
<dbReference type="AlphaFoldDB" id="A0A222WGP5"/>
<dbReference type="STRING" id="172713.GCA_001705305_02992"/>
<dbReference type="SMART" id="SM00342">
    <property type="entry name" value="HTH_ARAC"/>
    <property type="match status" value="1"/>
</dbReference>
<feature type="domain" description="HTH araC/xylS-type" evidence="5">
    <location>
        <begin position="198"/>
        <end position="306"/>
    </location>
</feature>